<proteinExistence type="inferred from homology"/>
<dbReference type="RefSeq" id="WP_381523873.1">
    <property type="nucleotide sequence ID" value="NZ_JBHULN010000008.1"/>
</dbReference>
<gene>
    <name evidence="4" type="ORF">ACFSUS_14885</name>
</gene>
<dbReference type="PANTHER" id="PTHR44196:SF1">
    <property type="entry name" value="DEHYDROGENASE_REDUCTASE SDR FAMILY MEMBER 7B"/>
    <property type="match status" value="1"/>
</dbReference>
<dbReference type="Pfam" id="PF00106">
    <property type="entry name" value="adh_short"/>
    <property type="match status" value="1"/>
</dbReference>
<accession>A0ABW5M726</accession>
<evidence type="ECO:0000256" key="1">
    <source>
        <dbReference type="ARBA" id="ARBA00006484"/>
    </source>
</evidence>
<evidence type="ECO:0000313" key="4">
    <source>
        <dbReference type="EMBL" id="MFD2571926.1"/>
    </source>
</evidence>
<evidence type="ECO:0000313" key="5">
    <source>
        <dbReference type="Proteomes" id="UP001597469"/>
    </source>
</evidence>
<keyword evidence="5" id="KW-1185">Reference proteome</keyword>
<dbReference type="PROSITE" id="PS00061">
    <property type="entry name" value="ADH_SHORT"/>
    <property type="match status" value="1"/>
</dbReference>
<dbReference type="PRINTS" id="PR00081">
    <property type="entry name" value="GDHRDH"/>
</dbReference>
<evidence type="ECO:0000256" key="3">
    <source>
        <dbReference type="RuleBase" id="RU000363"/>
    </source>
</evidence>
<name>A0ABW5M726_9BACT</name>
<protein>
    <submittedName>
        <fullName evidence="4">SDR family oxidoreductase</fullName>
    </submittedName>
</protein>
<dbReference type="EMBL" id="JBHULN010000008">
    <property type="protein sequence ID" value="MFD2571926.1"/>
    <property type="molecule type" value="Genomic_DNA"/>
</dbReference>
<sequence>MKTTDNTVLITGGGSGIGLAIASALAQKGNRIIITGRNEAKLKAAAATLPNTTPIVSDITNADDVDQLIKQINADFGGIDILVNNAGTAFAYQLSATADAYGKAKQEMEVNYFSIIRLTEKLLPTLAEKEESAIVNISSVAAFVPIQFIATYSATKAALHAYTQTLRLTLEQTTPTLKVFEVFPPFVATEMTKGLTIPMLPPSAVADDLLAGLAQDQFEIKTGATKDMYQHYLSSPEAAVRTYNSAA</sequence>
<dbReference type="Proteomes" id="UP001597469">
    <property type="component" value="Unassembled WGS sequence"/>
</dbReference>
<dbReference type="Gene3D" id="3.40.50.720">
    <property type="entry name" value="NAD(P)-binding Rossmann-like Domain"/>
    <property type="match status" value="1"/>
</dbReference>
<reference evidence="5" key="1">
    <citation type="journal article" date="2019" name="Int. J. Syst. Evol. Microbiol.">
        <title>The Global Catalogue of Microorganisms (GCM) 10K type strain sequencing project: providing services to taxonomists for standard genome sequencing and annotation.</title>
        <authorList>
            <consortium name="The Broad Institute Genomics Platform"/>
            <consortium name="The Broad Institute Genome Sequencing Center for Infectious Disease"/>
            <person name="Wu L."/>
            <person name="Ma J."/>
        </authorList>
    </citation>
    <scope>NUCLEOTIDE SEQUENCE [LARGE SCALE GENOMIC DNA]</scope>
    <source>
        <strain evidence="5">KCTC 42805</strain>
    </source>
</reference>
<dbReference type="SUPFAM" id="SSF51735">
    <property type="entry name" value="NAD(P)-binding Rossmann-fold domains"/>
    <property type="match status" value="1"/>
</dbReference>
<dbReference type="PANTHER" id="PTHR44196">
    <property type="entry name" value="DEHYDROGENASE/REDUCTASE SDR FAMILY MEMBER 7B"/>
    <property type="match status" value="1"/>
</dbReference>
<dbReference type="PRINTS" id="PR00080">
    <property type="entry name" value="SDRFAMILY"/>
</dbReference>
<dbReference type="InterPro" id="IPR002347">
    <property type="entry name" value="SDR_fam"/>
</dbReference>
<comment type="caution">
    <text evidence="4">The sequence shown here is derived from an EMBL/GenBank/DDBJ whole genome shotgun (WGS) entry which is preliminary data.</text>
</comment>
<organism evidence="4 5">
    <name type="scientific">Spirosoma soli</name>
    <dbReference type="NCBI Taxonomy" id="1770529"/>
    <lineage>
        <taxon>Bacteria</taxon>
        <taxon>Pseudomonadati</taxon>
        <taxon>Bacteroidota</taxon>
        <taxon>Cytophagia</taxon>
        <taxon>Cytophagales</taxon>
        <taxon>Cytophagaceae</taxon>
        <taxon>Spirosoma</taxon>
    </lineage>
</organism>
<keyword evidence="2" id="KW-0560">Oxidoreductase</keyword>
<dbReference type="InterPro" id="IPR020904">
    <property type="entry name" value="Sc_DH/Rdtase_CS"/>
</dbReference>
<dbReference type="InterPro" id="IPR036291">
    <property type="entry name" value="NAD(P)-bd_dom_sf"/>
</dbReference>
<comment type="similarity">
    <text evidence="1 3">Belongs to the short-chain dehydrogenases/reductases (SDR) family.</text>
</comment>
<evidence type="ECO:0000256" key="2">
    <source>
        <dbReference type="ARBA" id="ARBA00023002"/>
    </source>
</evidence>